<dbReference type="PANTHER" id="PTHR23416">
    <property type="entry name" value="SIALIC ACID SYNTHASE-RELATED"/>
    <property type="match status" value="1"/>
</dbReference>
<evidence type="ECO:0000313" key="1">
    <source>
        <dbReference type="EMBL" id="OAB86172.1"/>
    </source>
</evidence>
<dbReference type="Gene3D" id="2.160.10.10">
    <property type="entry name" value="Hexapeptide repeat proteins"/>
    <property type="match status" value="1"/>
</dbReference>
<dbReference type="InterPro" id="IPR011004">
    <property type="entry name" value="Trimer_LpxA-like_sf"/>
</dbReference>
<evidence type="ECO:0008006" key="3">
    <source>
        <dbReference type="Google" id="ProtNLM"/>
    </source>
</evidence>
<sequence>MSLVARLRRAPLAAGERWGAARWVAWVVSNRAWTHHHLLGYLRMIRARAANPGLVFEGPCFIGPDVRFEVRPGFGRLVVGPFVHIGPHSRLRAHEGTLRIGAKTVIGTRNTINTWLDIEIGSSCLFADDVYVCDFDHRTDSLEIPIKDQGIVKSPVRIGDDVWVATKCVVLRGTDVGDQSVLAAGTIARASYPARSVVVGVPGRVVRTRGEDPAAPTTG</sequence>
<dbReference type="AlphaFoldDB" id="A0A176Q931"/>
<proteinExistence type="predicted"/>
<name>A0A176Q931_9MICO</name>
<dbReference type="SUPFAM" id="SSF51161">
    <property type="entry name" value="Trimeric LpxA-like enzymes"/>
    <property type="match status" value="1"/>
</dbReference>
<evidence type="ECO:0000313" key="2">
    <source>
        <dbReference type="Proteomes" id="UP000076976"/>
    </source>
</evidence>
<comment type="caution">
    <text evidence="1">The sequence shown here is derived from an EMBL/GenBank/DDBJ whole genome shotgun (WGS) entry which is preliminary data.</text>
</comment>
<gene>
    <name evidence="1" type="ORF">AWH69_14825</name>
</gene>
<dbReference type="RefSeq" id="WP_068277735.1">
    <property type="nucleotide sequence ID" value="NZ_LQZG01000005.1"/>
</dbReference>
<dbReference type="InterPro" id="IPR051159">
    <property type="entry name" value="Hexapeptide_acetyltransf"/>
</dbReference>
<dbReference type="EMBL" id="LQZG01000005">
    <property type="protein sequence ID" value="OAB86172.1"/>
    <property type="molecule type" value="Genomic_DNA"/>
</dbReference>
<keyword evidence="2" id="KW-1185">Reference proteome</keyword>
<dbReference type="STRING" id="262209.AWH69_14825"/>
<dbReference type="Proteomes" id="UP000076976">
    <property type="component" value="Unassembled WGS sequence"/>
</dbReference>
<dbReference type="CDD" id="cd04647">
    <property type="entry name" value="LbH_MAT_like"/>
    <property type="match status" value="1"/>
</dbReference>
<dbReference type="PANTHER" id="PTHR23416:SF78">
    <property type="entry name" value="LIPOPOLYSACCHARIDE BIOSYNTHESIS O-ACETYL TRANSFERASE WBBJ-RELATED"/>
    <property type="match status" value="1"/>
</dbReference>
<organism evidence="1 2">
    <name type="scientific">Janibacter melonis</name>
    <dbReference type="NCBI Taxonomy" id="262209"/>
    <lineage>
        <taxon>Bacteria</taxon>
        <taxon>Bacillati</taxon>
        <taxon>Actinomycetota</taxon>
        <taxon>Actinomycetes</taxon>
        <taxon>Micrococcales</taxon>
        <taxon>Intrasporangiaceae</taxon>
        <taxon>Janibacter</taxon>
    </lineage>
</organism>
<reference evidence="1 2" key="1">
    <citation type="submission" date="2016-01" db="EMBL/GenBank/DDBJ databases">
        <title>Janibacter melonis strain CD11_4 genome sequencing and assembly.</title>
        <authorList>
            <person name="Nair G.R."/>
            <person name="Kaur G."/>
            <person name="Chander A.M."/>
            <person name="Mayilraj S."/>
        </authorList>
    </citation>
    <scope>NUCLEOTIDE SEQUENCE [LARGE SCALE GENOMIC DNA]</scope>
    <source>
        <strain evidence="1 2">CD11-4</strain>
    </source>
</reference>
<accession>A0A176Q931</accession>
<protein>
    <recommendedName>
        <fullName evidence="3">Acyltransferase</fullName>
    </recommendedName>
</protein>